<comment type="caution">
    <text evidence="4">The sequence shown here is derived from an EMBL/GenBank/DDBJ whole genome shotgun (WGS) entry which is preliminary data.</text>
</comment>
<dbReference type="InterPro" id="IPR036249">
    <property type="entry name" value="Thioredoxin-like_sf"/>
</dbReference>
<dbReference type="InterPro" id="IPR013766">
    <property type="entry name" value="Thioredoxin_domain"/>
</dbReference>
<feature type="compositionally biased region" description="Low complexity" evidence="1">
    <location>
        <begin position="56"/>
        <end position="77"/>
    </location>
</feature>
<feature type="domain" description="Thioredoxin" evidence="3">
    <location>
        <begin position="68"/>
        <end position="212"/>
    </location>
</feature>
<keyword evidence="2" id="KW-0732">Signal</keyword>
<dbReference type="SUPFAM" id="SSF52833">
    <property type="entry name" value="Thioredoxin-like"/>
    <property type="match status" value="1"/>
</dbReference>
<dbReference type="PROSITE" id="PS51352">
    <property type="entry name" value="THIOREDOXIN_2"/>
    <property type="match status" value="1"/>
</dbReference>
<dbReference type="RefSeq" id="WP_345265994.1">
    <property type="nucleotide sequence ID" value="NZ_BAABIM010000002.1"/>
</dbReference>
<organism evidence="4 5">
    <name type="scientific">Nocardioides nanhaiensis</name>
    <dbReference type="NCBI Taxonomy" id="1476871"/>
    <lineage>
        <taxon>Bacteria</taxon>
        <taxon>Bacillati</taxon>
        <taxon>Actinomycetota</taxon>
        <taxon>Actinomycetes</taxon>
        <taxon>Propionibacteriales</taxon>
        <taxon>Nocardioidaceae</taxon>
        <taxon>Nocardioides</taxon>
    </lineage>
</organism>
<dbReference type="Gene3D" id="3.40.30.10">
    <property type="entry name" value="Glutaredoxin"/>
    <property type="match status" value="1"/>
</dbReference>
<name>A0ABP8WA11_9ACTN</name>
<feature type="chain" id="PRO_5046143911" description="Thioredoxin domain-containing protein" evidence="2">
    <location>
        <begin position="29"/>
        <end position="212"/>
    </location>
</feature>
<keyword evidence="5" id="KW-1185">Reference proteome</keyword>
<dbReference type="EMBL" id="BAABIM010000002">
    <property type="protein sequence ID" value="GAA4685330.1"/>
    <property type="molecule type" value="Genomic_DNA"/>
</dbReference>
<evidence type="ECO:0000256" key="2">
    <source>
        <dbReference type="SAM" id="SignalP"/>
    </source>
</evidence>
<feature type="signal peptide" evidence="2">
    <location>
        <begin position="1"/>
        <end position="28"/>
    </location>
</feature>
<evidence type="ECO:0000259" key="3">
    <source>
        <dbReference type="PROSITE" id="PS51352"/>
    </source>
</evidence>
<proteinExistence type="predicted"/>
<accession>A0ABP8WA11</accession>
<dbReference type="PANTHER" id="PTHR42852">
    <property type="entry name" value="THIOL:DISULFIDE INTERCHANGE PROTEIN DSBE"/>
    <property type="match status" value="1"/>
</dbReference>
<reference evidence="5" key="1">
    <citation type="journal article" date="2019" name="Int. J. Syst. Evol. Microbiol.">
        <title>The Global Catalogue of Microorganisms (GCM) 10K type strain sequencing project: providing services to taxonomists for standard genome sequencing and annotation.</title>
        <authorList>
            <consortium name="The Broad Institute Genomics Platform"/>
            <consortium name="The Broad Institute Genome Sequencing Center for Infectious Disease"/>
            <person name="Wu L."/>
            <person name="Ma J."/>
        </authorList>
    </citation>
    <scope>NUCLEOTIDE SEQUENCE [LARGE SCALE GENOMIC DNA]</scope>
    <source>
        <strain evidence="5">JCM 18127</strain>
    </source>
</reference>
<evidence type="ECO:0000313" key="5">
    <source>
        <dbReference type="Proteomes" id="UP001500621"/>
    </source>
</evidence>
<dbReference type="PROSITE" id="PS51257">
    <property type="entry name" value="PROKAR_LIPOPROTEIN"/>
    <property type="match status" value="1"/>
</dbReference>
<dbReference type="InterPro" id="IPR050553">
    <property type="entry name" value="Thioredoxin_ResA/DsbE_sf"/>
</dbReference>
<sequence length="212" mass="21645">MRTPARRYVRHLTALAAATALLALGACASGDPDSTDSTRAAGQEAAPTATPTDVEPSAPAGSTTPPADDPGAAAPSAPAVPEVLDFEAVGVDGSPFSGAEVAGRPVVVWFWAPWCAVCRSQVPEVEALVEEHGDDVAFLGVGSLDGEEAIAGFAEEVPGVRHLSDPDGELYQRFGIAEQSSFVVLDAEGGEVLRTGYGDDDELAGVVDELAS</sequence>
<gene>
    <name evidence="4" type="ORF">GCM10023226_23600</name>
</gene>
<evidence type="ECO:0000256" key="1">
    <source>
        <dbReference type="SAM" id="MobiDB-lite"/>
    </source>
</evidence>
<dbReference type="Pfam" id="PF08534">
    <property type="entry name" value="Redoxin"/>
    <property type="match status" value="1"/>
</dbReference>
<dbReference type="Proteomes" id="UP001500621">
    <property type="component" value="Unassembled WGS sequence"/>
</dbReference>
<feature type="region of interest" description="Disordered" evidence="1">
    <location>
        <begin position="29"/>
        <end position="77"/>
    </location>
</feature>
<dbReference type="InterPro" id="IPR013740">
    <property type="entry name" value="Redoxin"/>
</dbReference>
<dbReference type="PANTHER" id="PTHR42852:SF17">
    <property type="entry name" value="THIOREDOXIN-LIKE PROTEIN HI_1115"/>
    <property type="match status" value="1"/>
</dbReference>
<protein>
    <recommendedName>
        <fullName evidence="3">Thioredoxin domain-containing protein</fullName>
    </recommendedName>
</protein>
<evidence type="ECO:0000313" key="4">
    <source>
        <dbReference type="EMBL" id="GAA4685330.1"/>
    </source>
</evidence>